<organism evidence="2 3">
    <name type="scientific">Rhizophagus irregularis</name>
    <dbReference type="NCBI Taxonomy" id="588596"/>
    <lineage>
        <taxon>Eukaryota</taxon>
        <taxon>Fungi</taxon>
        <taxon>Fungi incertae sedis</taxon>
        <taxon>Mucoromycota</taxon>
        <taxon>Glomeromycotina</taxon>
        <taxon>Glomeromycetes</taxon>
        <taxon>Glomerales</taxon>
        <taxon>Glomeraceae</taxon>
        <taxon>Rhizophagus</taxon>
    </lineage>
</organism>
<evidence type="ECO:0000256" key="1">
    <source>
        <dbReference type="SAM" id="MobiDB-lite"/>
    </source>
</evidence>
<feature type="region of interest" description="Disordered" evidence="1">
    <location>
        <begin position="436"/>
        <end position="619"/>
    </location>
</feature>
<dbReference type="Proteomes" id="UP000684084">
    <property type="component" value="Unassembled WGS sequence"/>
</dbReference>
<dbReference type="OrthoDB" id="2450055at2759"/>
<dbReference type="AlphaFoldDB" id="A0A916E7D2"/>
<dbReference type="VEuPathDB" id="FungiDB:RhiirFUN_019877"/>
<feature type="compositionally biased region" description="Low complexity" evidence="1">
    <location>
        <begin position="359"/>
        <end position="377"/>
    </location>
</feature>
<feature type="region of interest" description="Disordered" evidence="1">
    <location>
        <begin position="795"/>
        <end position="849"/>
    </location>
</feature>
<feature type="compositionally biased region" description="Polar residues" evidence="1">
    <location>
        <begin position="826"/>
        <end position="849"/>
    </location>
</feature>
<protein>
    <submittedName>
        <fullName evidence="2">Uncharacterized protein</fullName>
    </submittedName>
</protein>
<feature type="region of interest" description="Disordered" evidence="1">
    <location>
        <begin position="962"/>
        <end position="981"/>
    </location>
</feature>
<feature type="compositionally biased region" description="Polar residues" evidence="1">
    <location>
        <begin position="601"/>
        <end position="615"/>
    </location>
</feature>
<accession>A0A916E7D2</accession>
<feature type="region of interest" description="Disordered" evidence="1">
    <location>
        <begin position="354"/>
        <end position="377"/>
    </location>
</feature>
<reference evidence="2" key="1">
    <citation type="submission" date="2020-05" db="EMBL/GenBank/DDBJ databases">
        <authorList>
            <person name="Rincon C."/>
            <person name="Sanders R I."/>
            <person name="Robbins C."/>
            <person name="Chaturvedi A."/>
        </authorList>
    </citation>
    <scope>NUCLEOTIDE SEQUENCE</scope>
    <source>
        <strain evidence="2">CHB12</strain>
    </source>
</reference>
<comment type="caution">
    <text evidence="2">The sequence shown here is derived from an EMBL/GenBank/DDBJ whole genome shotgun (WGS) entry which is preliminary data.</text>
</comment>
<feature type="compositionally biased region" description="Basic and acidic residues" evidence="1">
    <location>
        <begin position="440"/>
        <end position="587"/>
    </location>
</feature>
<sequence>MALSQKKRFTFFGSPPMSPVLSPTKNLSSYFSQEDKLPNIDDARKAVDNLERLVVAAEAYRDLINKLSKASKTFSKTLKEYGNSKGMDNVHVMCFQTTSQFYENHNEIQSKLNKALQKDFDSIQKFWDKYSKRVTKDEKAHNDYVGDLDKQLKKMGKDYEKKTKKESKSSLESHNQYMTSVSNVGSEIVRAQKEYAGKVVKREKHTHSIISQVVCKLAEGHFAYFNESLKKCGPAITKMKEWAPFAGEDMPPPQDLDSFLEDQETRSQSDKNSTISERHPVSIASISEKQIAAMNFSQESKFQLNEEPENIIPRYVQMPEPKQPIITIPVTTNSTYARPNSLIFDNLNTFNTKNDENATSSSPTSSVPSTPIVQPTSTLPVYTSSFDSKAISRFSIGVRDNDNLFLRDEKVVEIHHPEVVMESKVEKSVLNQHFSNQFKNQEEKSNESQKATNDIKKNEKKDDEKKYDEKKGNEEKVNEKKDSEKRGNEKEGDEKKVNEKKDDEKKDDEKKDDEKKDDEKKDDEKKVKEKKDNVKKDDEKKDIEKKDIEKKDIEKKGSDSEKKGSGKKDNETSIKLQNEHQSEKKDIFAFAKHSPLDNIVHNRSSISDDSNTTLNDNKKNREKLIEELKIDEESETKKKASLSEKSNEIGETTKITINKFEEKETTYKKESLIDNNKLKVNGDDSLYKSMNQQIPSESPRLIPAEVQFKNKEILLNNSSSPQLLLQSRYSRDDDYREEYLREDTELYDNEIIRVNEMNRYPNREIIYRDESLLYNSSVPGERMRYNDNYHRTQQYVDDDYESYDYTPSQNRGPYVTRDGSPPRASLSYSQRPYSNSVPLPTANRSSSVREMTNRFQSLNDERRTMNPTRNIPIQTTGRVSEMTSRFGERRHKRDEIINPMHINNPRNGYENVDDRYNEQIEYRNGRYIQYEDDIHDGITPVPHCNCHNCRMAIESPIIINNRRHNNPAPFNSRTDMRKSYR</sequence>
<gene>
    <name evidence="2" type="ORF">CHRIB12_LOCUS10225</name>
</gene>
<evidence type="ECO:0000313" key="3">
    <source>
        <dbReference type="Proteomes" id="UP000684084"/>
    </source>
</evidence>
<feature type="region of interest" description="Disordered" evidence="1">
    <location>
        <begin position="247"/>
        <end position="277"/>
    </location>
</feature>
<name>A0A916E7D2_9GLOM</name>
<proteinExistence type="predicted"/>
<evidence type="ECO:0000313" key="2">
    <source>
        <dbReference type="EMBL" id="CAB5364948.1"/>
    </source>
</evidence>
<dbReference type="EMBL" id="CAGKOT010000020">
    <property type="protein sequence ID" value="CAB5364948.1"/>
    <property type="molecule type" value="Genomic_DNA"/>
</dbReference>